<proteinExistence type="predicted"/>
<feature type="transmembrane region" description="Helical" evidence="1">
    <location>
        <begin position="34"/>
        <end position="57"/>
    </location>
</feature>
<dbReference type="Proteomes" id="UP000318681">
    <property type="component" value="Unassembled WGS sequence"/>
</dbReference>
<feature type="domain" description="Endonuclease/exonuclease/phosphatase" evidence="2">
    <location>
        <begin position="113"/>
        <end position="315"/>
    </location>
</feature>
<dbReference type="InterPro" id="IPR005135">
    <property type="entry name" value="Endo/exonuclease/phosphatase"/>
</dbReference>
<dbReference type="SUPFAM" id="SSF56219">
    <property type="entry name" value="DNase I-like"/>
    <property type="match status" value="1"/>
</dbReference>
<dbReference type="EMBL" id="VNIM01000002">
    <property type="protein sequence ID" value="TVV77343.1"/>
    <property type="molecule type" value="Genomic_DNA"/>
</dbReference>
<feature type="transmembrane region" description="Helical" evidence="1">
    <location>
        <begin position="64"/>
        <end position="82"/>
    </location>
</feature>
<keyword evidence="1" id="KW-0472">Membrane</keyword>
<dbReference type="Pfam" id="PF03372">
    <property type="entry name" value="Exo_endo_phos"/>
    <property type="match status" value="1"/>
</dbReference>
<evidence type="ECO:0000256" key="1">
    <source>
        <dbReference type="SAM" id="Phobius"/>
    </source>
</evidence>
<dbReference type="OrthoDB" id="9796594at2"/>
<keyword evidence="4" id="KW-1185">Reference proteome</keyword>
<gene>
    <name evidence="3" type="ORF">FOY91_00855</name>
</gene>
<comment type="caution">
    <text evidence="3">The sequence shown here is derived from an EMBL/GenBank/DDBJ whole genome shotgun (WGS) entry which is preliminary data.</text>
</comment>
<evidence type="ECO:0000313" key="4">
    <source>
        <dbReference type="Proteomes" id="UP000318681"/>
    </source>
</evidence>
<keyword evidence="1" id="KW-1133">Transmembrane helix</keyword>
<keyword evidence="3" id="KW-0378">Hydrolase</keyword>
<keyword evidence="3" id="KW-0540">Nuclease</keyword>
<sequence length="353" mass="39422">MRKVLGWFFATLAVLALAETLVSLIHSNQWWIQILNFPRLLTLIVIGVIALGCAAFARAQRWGAVLVPVLAIAAGLQFWRIYPYVPLAAIEVVEASALSNIQAGSCFKALGLNVFQDNRQYGRTIRLIEREQPDILLLMETDGRWVKALAPVLKRYPHRLLRPIDNTYGLVFASKLPVRSARTENVTDQNTPTVYAELTTRDGQPFDYIGLHPRPPLPGQDTDLRDRKIEHAALRIAGHRLPAMAMGDFNDVAWSRTTQLFKQVGGYLDPRIGRGSYPSFPAKYAPVGWPLDQMFVSRDFAIRSLHILENVGADHRPLMAELCLTPEAARPANAAPDTTGPQAFRAARTMTRH</sequence>
<keyword evidence="3" id="KW-0255">Endonuclease</keyword>
<dbReference type="AlphaFoldDB" id="A0A558RDD8"/>
<reference evidence="3 4" key="1">
    <citation type="submission" date="2019-07" db="EMBL/GenBank/DDBJ databases">
        <title>Sphingomonas solaris sp. nov., isolated from a solar panel from Boston, Massachusetts.</title>
        <authorList>
            <person name="Tanner K."/>
            <person name="Pascual J."/>
            <person name="Mancuso C."/>
            <person name="Pereto J."/>
            <person name="Khalil A."/>
            <person name="Vilanova C."/>
        </authorList>
    </citation>
    <scope>NUCLEOTIDE SEQUENCE [LARGE SCALE GENOMIC DNA]</scope>
    <source>
        <strain evidence="3 4">R4DWN</strain>
    </source>
</reference>
<name>A0A558RDD8_9SPHN</name>
<dbReference type="GO" id="GO:0004527">
    <property type="term" value="F:exonuclease activity"/>
    <property type="evidence" value="ECO:0007669"/>
    <property type="project" value="UniProtKB-KW"/>
</dbReference>
<organism evidence="3 4">
    <name type="scientific">Alterirhizorhabdus solaris</name>
    <dbReference type="NCBI Taxonomy" id="2529389"/>
    <lineage>
        <taxon>Bacteria</taxon>
        <taxon>Pseudomonadati</taxon>
        <taxon>Pseudomonadota</taxon>
        <taxon>Alphaproteobacteria</taxon>
        <taxon>Sphingomonadales</taxon>
        <taxon>Rhizorhabdaceae</taxon>
        <taxon>Alterirhizorhabdus</taxon>
    </lineage>
</organism>
<keyword evidence="1" id="KW-0812">Transmembrane</keyword>
<evidence type="ECO:0000259" key="2">
    <source>
        <dbReference type="Pfam" id="PF03372"/>
    </source>
</evidence>
<dbReference type="Gene3D" id="3.60.10.10">
    <property type="entry name" value="Endonuclease/exonuclease/phosphatase"/>
    <property type="match status" value="1"/>
</dbReference>
<dbReference type="InterPro" id="IPR036691">
    <property type="entry name" value="Endo/exonu/phosph_ase_sf"/>
</dbReference>
<dbReference type="RefSeq" id="WP_145147148.1">
    <property type="nucleotide sequence ID" value="NZ_VNIM01000002.1"/>
</dbReference>
<keyword evidence="3" id="KW-0269">Exonuclease</keyword>
<accession>A0A558RDD8</accession>
<protein>
    <submittedName>
        <fullName evidence="3">Endonuclease/exonuclease/phosphatase family protein</fullName>
    </submittedName>
</protein>
<dbReference type="GO" id="GO:0004519">
    <property type="term" value="F:endonuclease activity"/>
    <property type="evidence" value="ECO:0007669"/>
    <property type="project" value="UniProtKB-KW"/>
</dbReference>
<evidence type="ECO:0000313" key="3">
    <source>
        <dbReference type="EMBL" id="TVV77343.1"/>
    </source>
</evidence>